<feature type="binding site" evidence="2">
    <location>
        <position position="94"/>
    </location>
    <ligand>
        <name>substrate</name>
    </ligand>
</feature>
<protein>
    <recommendedName>
        <fullName evidence="3">Glucanase</fullName>
        <ecNumber evidence="3">3.2.1.-</ecNumber>
    </recommendedName>
</protein>
<dbReference type="PANTHER" id="PTHR34876">
    <property type="match status" value="1"/>
</dbReference>
<dbReference type="InterPro" id="IPR016288">
    <property type="entry name" value="Beta_cellobiohydrolase"/>
</dbReference>
<keyword evidence="3" id="KW-0624">Polysaccharide degradation</keyword>
<keyword evidence="3" id="KW-0326">Glycosidase</keyword>
<evidence type="ECO:0000256" key="2">
    <source>
        <dbReference type="PIRSR" id="PIRSR001100-2"/>
    </source>
</evidence>
<keyword evidence="3 5" id="KW-0378">Hydrolase</keyword>
<accession>A0A927EXM6</accession>
<feature type="active site" description="Proton donor" evidence="1">
    <location>
        <position position="167"/>
    </location>
</feature>
<evidence type="ECO:0000256" key="1">
    <source>
        <dbReference type="PIRSR" id="PIRSR001100-1"/>
    </source>
</evidence>
<feature type="binding site" evidence="2">
    <location>
        <position position="314"/>
    </location>
    <ligand>
        <name>substrate</name>
    </ligand>
</feature>
<feature type="binding site" evidence="2">
    <location>
        <position position="286"/>
    </location>
    <ligand>
        <name>substrate</name>
    </ligand>
</feature>
<dbReference type="Proteomes" id="UP000632289">
    <property type="component" value="Unassembled WGS sequence"/>
</dbReference>
<evidence type="ECO:0000313" key="6">
    <source>
        <dbReference type="Proteomes" id="UP000632289"/>
    </source>
</evidence>
<evidence type="ECO:0000256" key="3">
    <source>
        <dbReference type="RuleBase" id="RU361186"/>
    </source>
</evidence>
<comment type="similarity">
    <text evidence="3">Belongs to the glycosyl hydrolase family 6.</text>
</comment>
<proteinExistence type="inferred from homology"/>
<feature type="binding site" evidence="2">
    <location>
        <position position="214"/>
    </location>
    <ligand>
        <name>substrate</name>
    </ligand>
</feature>
<feature type="active site" description="Proton acceptor" evidence="1">
    <location>
        <position position="320"/>
    </location>
</feature>
<dbReference type="AlphaFoldDB" id="A0A927EXM6"/>
<dbReference type="PIRSF" id="PIRSF001100">
    <property type="entry name" value="Beta_cellobiohydrolase"/>
    <property type="match status" value="1"/>
</dbReference>
<comment type="caution">
    <text evidence="5">The sequence shown here is derived from an EMBL/GenBank/DDBJ whole genome shotgun (WGS) entry which is preliminary data.</text>
</comment>
<reference evidence="5" key="1">
    <citation type="submission" date="2020-09" db="EMBL/GenBank/DDBJ databases">
        <title>Secondary metabolite and genome analysis of marine Streptomyces chumphonensis KK1-2T.</title>
        <authorList>
            <person name="Phongsopitanun W."/>
            <person name="Kanchanasin P."/>
            <person name="Pittayakhajonwut P."/>
            <person name="Suwanborirux K."/>
            <person name="Tanasupawat S."/>
        </authorList>
    </citation>
    <scope>NUCLEOTIDE SEQUENCE</scope>
    <source>
        <strain evidence="5">KK1-2</strain>
    </source>
</reference>
<dbReference type="Pfam" id="PF01341">
    <property type="entry name" value="Glyco_hydro_6"/>
    <property type="match status" value="1"/>
</dbReference>
<dbReference type="Gene3D" id="3.20.20.40">
    <property type="entry name" value="1, 4-beta cellobiohydrolase"/>
    <property type="match status" value="1"/>
</dbReference>
<dbReference type="PRINTS" id="PR00733">
    <property type="entry name" value="GLHYDRLASE6"/>
</dbReference>
<name>A0A927EXM6_9ACTN</name>
<feature type="binding site" evidence="2">
    <location>
        <position position="242"/>
    </location>
    <ligand>
        <name>substrate</name>
    </ligand>
</feature>
<dbReference type="SUPFAM" id="SSF51989">
    <property type="entry name" value="Glycosyl hydrolases family 6, cellulases"/>
    <property type="match status" value="1"/>
</dbReference>
<dbReference type="EC" id="3.2.1.-" evidence="3"/>
<keyword evidence="3" id="KW-0119">Carbohydrate metabolism</keyword>
<dbReference type="RefSeq" id="WP_191208100.1">
    <property type="nucleotide sequence ID" value="NZ_BAABKL010000039.1"/>
</dbReference>
<gene>
    <name evidence="5" type="ORF">IF129_04800</name>
</gene>
<organism evidence="5 6">
    <name type="scientific">Streptomyces chumphonensis</name>
    <dbReference type="NCBI Taxonomy" id="1214925"/>
    <lineage>
        <taxon>Bacteria</taxon>
        <taxon>Bacillati</taxon>
        <taxon>Actinomycetota</taxon>
        <taxon>Actinomycetes</taxon>
        <taxon>Kitasatosporales</taxon>
        <taxon>Streptomycetaceae</taxon>
        <taxon>Streptomyces</taxon>
    </lineage>
</organism>
<keyword evidence="3" id="KW-0136">Cellulose degradation</keyword>
<feature type="region of interest" description="Disordered" evidence="4">
    <location>
        <begin position="30"/>
        <end position="60"/>
    </location>
</feature>
<evidence type="ECO:0000313" key="5">
    <source>
        <dbReference type="EMBL" id="MBD3930882.1"/>
    </source>
</evidence>
<dbReference type="PANTHER" id="PTHR34876:SF4">
    <property type="entry name" value="1,4-BETA-D-GLUCAN CELLOBIOHYDROLASE C-RELATED"/>
    <property type="match status" value="1"/>
</dbReference>
<evidence type="ECO:0000256" key="4">
    <source>
        <dbReference type="SAM" id="MobiDB-lite"/>
    </source>
</evidence>
<dbReference type="GO" id="GO:0004553">
    <property type="term" value="F:hydrolase activity, hydrolyzing O-glycosyl compounds"/>
    <property type="evidence" value="ECO:0007669"/>
    <property type="project" value="InterPro"/>
</dbReference>
<dbReference type="GO" id="GO:0030245">
    <property type="term" value="P:cellulose catabolic process"/>
    <property type="evidence" value="ECO:0007669"/>
    <property type="project" value="UniProtKB-KW"/>
</dbReference>
<dbReference type="EMBL" id="JACXYU010000001">
    <property type="protein sequence ID" value="MBD3930882.1"/>
    <property type="molecule type" value="Genomic_DNA"/>
</dbReference>
<feature type="binding site" evidence="2">
    <location>
        <position position="318"/>
    </location>
    <ligand>
        <name>substrate</name>
    </ligand>
</feature>
<sequence length="345" mass="36612">MYGTDAARRTRTGALAGTAALAAMALLGACSSSDGDEDGPPRKESPASGAAEDPGPFWVNPESKAAQALAEARQDAPGEAELVEAIAGRPAGQWIGTEDPEGEARRLTEAAAEADRTPLLVLYNIPHRDCGQYSKGGAESADAYRAWIDRVVSGIGDREAWVVLEPDALPHLLVPGCVPAELHDEHYALLSEAVAKLGALPDTRVYVDAGNPQWVRDPGGMVEPLRRAGIEQADGFSLNVSNYQTTEANAEYGKRLSSMVGDKPFVIDTSRNGNGPVPGDEAEEAWCNPPGRALGRPPTTETGDERIDAFLWVKRPGESDGTCRGGPQAGEWHHAYALELARNAR</sequence>
<keyword evidence="6" id="KW-1185">Reference proteome</keyword>
<dbReference type="InterPro" id="IPR036434">
    <property type="entry name" value="Beta_cellobiohydrolase_sf"/>
</dbReference>